<feature type="region of interest" description="Disordered" evidence="8">
    <location>
        <begin position="80"/>
        <end position="99"/>
    </location>
</feature>
<sequence>MVGTLSGLQDHLKLARDYANEGLYDTAIIFFDGAIAQINKHLSTLDDPLIRSKWMNCKKALSDEIEIVKQLDSERRALKESLGNNRRPSSPPISTKSSFVFQPLDEYPTSSNAPHMDDPDVWAPPSRDIGSRRPTRPGQMTMRKSPQDAAWARSSANKTGPAAARGAKTNRSNTGSRASTASGTGKKGSVANKSNSSKPDSGVSHT</sequence>
<comment type="caution">
    <text evidence="10">The sequence shown here is derived from an EMBL/GenBank/DDBJ whole genome shotgun (WGS) entry which is preliminary data.</text>
</comment>
<accession>A0A7J6XCX2</accession>
<dbReference type="GO" id="GO:0005874">
    <property type="term" value="C:microtubule"/>
    <property type="evidence" value="ECO:0007669"/>
    <property type="project" value="UniProtKB-KW"/>
</dbReference>
<evidence type="ECO:0000313" key="10">
    <source>
        <dbReference type="EMBL" id="KAF5206847.1"/>
    </source>
</evidence>
<evidence type="ECO:0000256" key="6">
    <source>
        <dbReference type="ARBA" id="ARBA00023212"/>
    </source>
</evidence>
<keyword evidence="2" id="KW-0963">Cytoplasm</keyword>
<keyword evidence="11" id="KW-1185">Reference proteome</keyword>
<dbReference type="AlphaFoldDB" id="A0A7J6XCX2"/>
<evidence type="ECO:0000256" key="1">
    <source>
        <dbReference type="ARBA" id="ARBA00004245"/>
    </source>
</evidence>
<feature type="compositionally biased region" description="Polar residues" evidence="8">
    <location>
        <begin position="82"/>
        <end position="99"/>
    </location>
</feature>
<dbReference type="CDD" id="cd21748">
    <property type="entry name" value="Kp60-NTD"/>
    <property type="match status" value="1"/>
</dbReference>
<evidence type="ECO:0000256" key="4">
    <source>
        <dbReference type="ARBA" id="ARBA00022741"/>
    </source>
</evidence>
<protein>
    <submittedName>
        <fullName evidence="10">Katanin p60 atpase-containing subunit a1</fullName>
    </submittedName>
</protein>
<evidence type="ECO:0000259" key="9">
    <source>
        <dbReference type="Pfam" id="PF21126"/>
    </source>
</evidence>
<feature type="domain" description="Katanin p60 ATPase-containing subunit A1 MIT" evidence="9">
    <location>
        <begin position="10"/>
        <end position="70"/>
    </location>
</feature>
<feature type="region of interest" description="Disordered" evidence="8">
    <location>
        <begin position="104"/>
        <end position="206"/>
    </location>
</feature>
<evidence type="ECO:0000256" key="7">
    <source>
        <dbReference type="ARBA" id="ARBA00023235"/>
    </source>
</evidence>
<feature type="compositionally biased region" description="Polar residues" evidence="8">
    <location>
        <begin position="169"/>
        <end position="183"/>
    </location>
</feature>
<dbReference type="Proteomes" id="UP000554482">
    <property type="component" value="Unassembled WGS sequence"/>
</dbReference>
<name>A0A7J6XCX2_THATH</name>
<feature type="compositionally biased region" description="Polar residues" evidence="8">
    <location>
        <begin position="191"/>
        <end position="206"/>
    </location>
</feature>
<keyword evidence="6" id="KW-0206">Cytoskeleton</keyword>
<proteinExistence type="predicted"/>
<evidence type="ECO:0000256" key="2">
    <source>
        <dbReference type="ARBA" id="ARBA00022490"/>
    </source>
</evidence>
<dbReference type="FunFam" id="1.20.58.80:FF:000003">
    <property type="entry name" value="Katanin p60 ATPase-containing subunit A1"/>
    <property type="match status" value="1"/>
</dbReference>
<dbReference type="GO" id="GO:0000226">
    <property type="term" value="P:microtubule cytoskeleton organization"/>
    <property type="evidence" value="ECO:0007669"/>
    <property type="project" value="UniProtKB-ARBA"/>
</dbReference>
<dbReference type="InterPro" id="IPR048611">
    <property type="entry name" value="KATNA1_MIT"/>
</dbReference>
<dbReference type="OrthoDB" id="191529at2759"/>
<keyword evidence="7" id="KW-0413">Isomerase</keyword>
<dbReference type="EMBL" id="JABWDY010002174">
    <property type="protein sequence ID" value="KAF5206847.1"/>
    <property type="molecule type" value="Genomic_DNA"/>
</dbReference>
<keyword evidence="5" id="KW-0067">ATP-binding</keyword>
<evidence type="ECO:0000256" key="3">
    <source>
        <dbReference type="ARBA" id="ARBA00022701"/>
    </source>
</evidence>
<reference evidence="10 11" key="1">
    <citation type="submission" date="2020-06" db="EMBL/GenBank/DDBJ databases">
        <title>Transcriptomic and genomic resources for Thalictrum thalictroides and T. hernandezii: Facilitating candidate gene discovery in an emerging model plant lineage.</title>
        <authorList>
            <person name="Arias T."/>
            <person name="Riano-Pachon D.M."/>
            <person name="Di Stilio V.S."/>
        </authorList>
    </citation>
    <scope>NUCLEOTIDE SEQUENCE [LARGE SCALE GENOMIC DNA]</scope>
    <source>
        <strain evidence="11">cv. WT478/WT964</strain>
        <tissue evidence="10">Leaves</tissue>
    </source>
</reference>
<comment type="subcellular location">
    <subcellularLocation>
        <location evidence="1">Cytoplasm</location>
        <location evidence="1">Cytoskeleton</location>
    </subcellularLocation>
</comment>
<dbReference type="Gene3D" id="1.20.58.80">
    <property type="entry name" value="Phosphotransferase system, lactose/cellobiose-type IIA subunit"/>
    <property type="match status" value="1"/>
</dbReference>
<evidence type="ECO:0000313" key="11">
    <source>
        <dbReference type="Proteomes" id="UP000554482"/>
    </source>
</evidence>
<keyword evidence="3" id="KW-0493">Microtubule</keyword>
<evidence type="ECO:0000256" key="5">
    <source>
        <dbReference type="ARBA" id="ARBA00022840"/>
    </source>
</evidence>
<gene>
    <name evidence="10" type="ORF">FRX31_003565</name>
</gene>
<keyword evidence="4" id="KW-0547">Nucleotide-binding</keyword>
<dbReference type="GO" id="GO:0016853">
    <property type="term" value="F:isomerase activity"/>
    <property type="evidence" value="ECO:0007669"/>
    <property type="project" value="UniProtKB-KW"/>
</dbReference>
<dbReference type="Pfam" id="PF21126">
    <property type="entry name" value="KATNA1_MIT"/>
    <property type="match status" value="1"/>
</dbReference>
<dbReference type="GO" id="GO:0005524">
    <property type="term" value="F:ATP binding"/>
    <property type="evidence" value="ECO:0007669"/>
    <property type="project" value="UniProtKB-KW"/>
</dbReference>
<organism evidence="10 11">
    <name type="scientific">Thalictrum thalictroides</name>
    <name type="common">Rue-anemone</name>
    <name type="synonym">Anemone thalictroides</name>
    <dbReference type="NCBI Taxonomy" id="46969"/>
    <lineage>
        <taxon>Eukaryota</taxon>
        <taxon>Viridiplantae</taxon>
        <taxon>Streptophyta</taxon>
        <taxon>Embryophyta</taxon>
        <taxon>Tracheophyta</taxon>
        <taxon>Spermatophyta</taxon>
        <taxon>Magnoliopsida</taxon>
        <taxon>Ranunculales</taxon>
        <taxon>Ranunculaceae</taxon>
        <taxon>Thalictroideae</taxon>
        <taxon>Thalictrum</taxon>
    </lineage>
</organism>
<evidence type="ECO:0000256" key="8">
    <source>
        <dbReference type="SAM" id="MobiDB-lite"/>
    </source>
</evidence>